<dbReference type="OrthoDB" id="3888684at2759"/>
<evidence type="ECO:0008006" key="5">
    <source>
        <dbReference type="Google" id="ProtNLM"/>
    </source>
</evidence>
<dbReference type="InParanoid" id="G9MGQ3"/>
<sequence>MKYSLFFVAALSLFQLGSAVDQKKSAIIWFDNAGTPDSVVNQVKDNILKAGGKITHVYTIIKGFAVIAPEKALASVQAWGVEHSIRVEEDEIVSSL</sequence>
<feature type="signal peptide" evidence="2">
    <location>
        <begin position="1"/>
        <end position="19"/>
    </location>
</feature>
<dbReference type="AlphaFoldDB" id="G9MGQ3"/>
<dbReference type="FunCoup" id="G9MGQ3">
    <property type="interactions" value="25"/>
</dbReference>
<organism evidence="3 4">
    <name type="scientific">Hypocrea virens (strain Gv29-8 / FGSC 10586)</name>
    <name type="common">Gliocladium virens</name>
    <name type="synonym">Trichoderma virens</name>
    <dbReference type="NCBI Taxonomy" id="413071"/>
    <lineage>
        <taxon>Eukaryota</taxon>
        <taxon>Fungi</taxon>
        <taxon>Dikarya</taxon>
        <taxon>Ascomycota</taxon>
        <taxon>Pezizomycotina</taxon>
        <taxon>Sordariomycetes</taxon>
        <taxon>Hypocreomycetidae</taxon>
        <taxon>Hypocreales</taxon>
        <taxon>Hypocreaceae</taxon>
        <taxon>Trichoderma</taxon>
    </lineage>
</organism>
<dbReference type="PANTHER" id="PTHR28288:SF1">
    <property type="entry name" value="INHIBITOR I9 DOMAIN-CONTAINING PROTEIN"/>
    <property type="match status" value="1"/>
</dbReference>
<proteinExistence type="inferred from homology"/>
<dbReference type="eggNOG" id="ENOG502SC39">
    <property type="taxonomic scope" value="Eukaryota"/>
</dbReference>
<gene>
    <name evidence="3" type="ORF">TRIVIDRAFT_177054</name>
</gene>
<dbReference type="Gene3D" id="3.30.70.80">
    <property type="entry name" value="Peptidase S8 propeptide/proteinase inhibitor I9"/>
    <property type="match status" value="1"/>
</dbReference>
<keyword evidence="4" id="KW-1185">Reference proteome</keyword>
<evidence type="ECO:0000313" key="3">
    <source>
        <dbReference type="EMBL" id="EHK26698.1"/>
    </source>
</evidence>
<dbReference type="VEuPathDB" id="FungiDB:TRIVIDRAFT_177054"/>
<dbReference type="Proteomes" id="UP000007115">
    <property type="component" value="Unassembled WGS sequence"/>
</dbReference>
<comment type="similarity">
    <text evidence="1">Belongs to the protease inhibitor I9 family.</text>
</comment>
<comment type="caution">
    <text evidence="3">The sequence shown here is derived from an EMBL/GenBank/DDBJ whole genome shotgun (WGS) entry which is preliminary data.</text>
</comment>
<evidence type="ECO:0000256" key="2">
    <source>
        <dbReference type="SAM" id="SignalP"/>
    </source>
</evidence>
<feature type="chain" id="PRO_5003523605" description="Inhibitor I9 domain-containing protein" evidence="2">
    <location>
        <begin position="20"/>
        <end position="96"/>
    </location>
</feature>
<dbReference type="InterPro" id="IPR037045">
    <property type="entry name" value="S8pro/Inhibitor_I9_sf"/>
</dbReference>
<dbReference type="PANTHER" id="PTHR28288">
    <property type="entry name" value="PROTEASE B INHIBITOR 2"/>
    <property type="match status" value="1"/>
</dbReference>
<dbReference type="GO" id="GO:0042144">
    <property type="term" value="P:vacuole fusion, non-autophagic"/>
    <property type="evidence" value="ECO:0007669"/>
    <property type="project" value="TreeGrafter"/>
</dbReference>
<name>G9MGQ3_HYPVG</name>
<dbReference type="SUPFAM" id="SSF54897">
    <property type="entry name" value="Protease propeptides/inhibitors"/>
    <property type="match status" value="1"/>
</dbReference>
<keyword evidence="2" id="KW-0732">Signal</keyword>
<dbReference type="GeneID" id="25788919"/>
<dbReference type="HOGENOM" id="CLU_156026_0_0_1"/>
<evidence type="ECO:0000313" key="4">
    <source>
        <dbReference type="Proteomes" id="UP000007115"/>
    </source>
</evidence>
<dbReference type="OMA" id="SAIVWFE"/>
<accession>G9MGQ3</accession>
<protein>
    <recommendedName>
        <fullName evidence="5">Inhibitor I9 domain-containing protein</fullName>
    </recommendedName>
</protein>
<reference evidence="3 4" key="1">
    <citation type="journal article" date="2011" name="Genome Biol.">
        <title>Comparative genome sequence analysis underscores mycoparasitism as the ancestral life style of Trichoderma.</title>
        <authorList>
            <person name="Kubicek C.P."/>
            <person name="Herrera-Estrella A."/>
            <person name="Seidl-Seiboth V."/>
            <person name="Martinez D.A."/>
            <person name="Druzhinina I.S."/>
            <person name="Thon M."/>
            <person name="Zeilinger S."/>
            <person name="Casas-Flores S."/>
            <person name="Horwitz B.A."/>
            <person name="Mukherjee P.K."/>
            <person name="Mukherjee M."/>
            <person name="Kredics L."/>
            <person name="Alcaraz L.D."/>
            <person name="Aerts A."/>
            <person name="Antal Z."/>
            <person name="Atanasova L."/>
            <person name="Cervantes-Badillo M.G."/>
            <person name="Challacombe J."/>
            <person name="Chertkov O."/>
            <person name="McCluskey K."/>
            <person name="Coulpier F."/>
            <person name="Deshpande N."/>
            <person name="von Doehren H."/>
            <person name="Ebbole D.J."/>
            <person name="Esquivel-Naranjo E.U."/>
            <person name="Fekete E."/>
            <person name="Flipphi M."/>
            <person name="Glaser F."/>
            <person name="Gomez-Rodriguez E.Y."/>
            <person name="Gruber S."/>
            <person name="Han C."/>
            <person name="Henrissat B."/>
            <person name="Hermosa R."/>
            <person name="Hernandez-Onate M."/>
            <person name="Karaffa L."/>
            <person name="Kosti I."/>
            <person name="Le Crom S."/>
            <person name="Lindquist E."/>
            <person name="Lucas S."/>
            <person name="Luebeck M."/>
            <person name="Luebeck P.S."/>
            <person name="Margeot A."/>
            <person name="Metz B."/>
            <person name="Misra M."/>
            <person name="Nevalainen H."/>
            <person name="Omann M."/>
            <person name="Packer N."/>
            <person name="Perrone G."/>
            <person name="Uresti-Rivera E.E."/>
            <person name="Salamov A."/>
            <person name="Schmoll M."/>
            <person name="Seiboth B."/>
            <person name="Shapiro H."/>
            <person name="Sukno S."/>
            <person name="Tamayo-Ramos J.A."/>
            <person name="Tisch D."/>
            <person name="Wiest A."/>
            <person name="Wilkinson H.H."/>
            <person name="Zhang M."/>
            <person name="Coutinho P.M."/>
            <person name="Kenerley C.M."/>
            <person name="Monte E."/>
            <person name="Baker S.E."/>
            <person name="Grigoriev I.V."/>
        </authorList>
    </citation>
    <scope>NUCLEOTIDE SEQUENCE [LARGE SCALE GENOMIC DNA]</scope>
    <source>
        <strain evidence="4">Gv29-8 / FGSC 10586</strain>
    </source>
</reference>
<evidence type="ECO:0000256" key="1">
    <source>
        <dbReference type="ARBA" id="ARBA00038069"/>
    </source>
</evidence>
<dbReference type="RefSeq" id="XP_013960893.1">
    <property type="nucleotide sequence ID" value="XM_014105418.1"/>
</dbReference>
<dbReference type="MEROPS" id="I09.003"/>
<dbReference type="EMBL" id="ABDF02000002">
    <property type="protein sequence ID" value="EHK26698.1"/>
    <property type="molecule type" value="Genomic_DNA"/>
</dbReference>
<dbReference type="InterPro" id="IPR052471">
    <property type="entry name" value="PBI_I9"/>
</dbReference>
<dbReference type="GO" id="GO:0004866">
    <property type="term" value="F:endopeptidase inhibitor activity"/>
    <property type="evidence" value="ECO:0007669"/>
    <property type="project" value="TreeGrafter"/>
</dbReference>